<sequence>MRKGKPSVEDIKAEFEKCKKIYGEVRELWKQDEEFYELAFKGRMNIPKEFENDRTVVSTARDVVDAAINHTDIM</sequence>
<accession>X0TLX5</accession>
<dbReference type="EMBL" id="BARS01007018">
    <property type="protein sequence ID" value="GAF77080.1"/>
    <property type="molecule type" value="Genomic_DNA"/>
</dbReference>
<evidence type="ECO:0000313" key="1">
    <source>
        <dbReference type="EMBL" id="GAF77080.1"/>
    </source>
</evidence>
<proteinExistence type="predicted"/>
<name>X0TLX5_9ZZZZ</name>
<comment type="caution">
    <text evidence="1">The sequence shown here is derived from an EMBL/GenBank/DDBJ whole genome shotgun (WGS) entry which is preliminary data.</text>
</comment>
<organism evidence="1">
    <name type="scientific">marine sediment metagenome</name>
    <dbReference type="NCBI Taxonomy" id="412755"/>
    <lineage>
        <taxon>unclassified sequences</taxon>
        <taxon>metagenomes</taxon>
        <taxon>ecological metagenomes</taxon>
    </lineage>
</organism>
<feature type="non-terminal residue" evidence="1">
    <location>
        <position position="74"/>
    </location>
</feature>
<dbReference type="AlphaFoldDB" id="X0TLX5"/>
<protein>
    <submittedName>
        <fullName evidence="1">Uncharacterized protein</fullName>
    </submittedName>
</protein>
<reference evidence="1" key="1">
    <citation type="journal article" date="2014" name="Front. Microbiol.">
        <title>High frequency of phylogenetically diverse reductive dehalogenase-homologous genes in deep subseafloor sedimentary metagenomes.</title>
        <authorList>
            <person name="Kawai M."/>
            <person name="Futagami T."/>
            <person name="Toyoda A."/>
            <person name="Takaki Y."/>
            <person name="Nishi S."/>
            <person name="Hori S."/>
            <person name="Arai W."/>
            <person name="Tsubouchi T."/>
            <person name="Morono Y."/>
            <person name="Uchiyama I."/>
            <person name="Ito T."/>
            <person name="Fujiyama A."/>
            <person name="Inagaki F."/>
            <person name="Takami H."/>
        </authorList>
    </citation>
    <scope>NUCLEOTIDE SEQUENCE</scope>
    <source>
        <strain evidence="1">Expedition CK06-06</strain>
    </source>
</reference>
<gene>
    <name evidence="1" type="ORF">S01H1_13590</name>
</gene>